<dbReference type="PROSITE" id="PS00078">
    <property type="entry name" value="COX2"/>
    <property type="match status" value="1"/>
</dbReference>
<keyword evidence="6 18" id="KW-0679">Respiratory chain</keyword>
<evidence type="ECO:0000256" key="19">
    <source>
        <dbReference type="SAM" id="Phobius"/>
    </source>
</evidence>
<comment type="cofactor">
    <cofactor evidence="18">
        <name>Cu cation</name>
        <dbReference type="ChEBI" id="CHEBI:23378"/>
    </cofactor>
    <text evidence="18">Binds a copper A center.</text>
</comment>
<dbReference type="Pfam" id="PF00116">
    <property type="entry name" value="COX2"/>
    <property type="match status" value="1"/>
</dbReference>
<geneLocation type="mitochondrion" evidence="22"/>
<feature type="domain" description="Cytochrome oxidase subunit II copper A binding" evidence="20">
    <location>
        <begin position="87"/>
        <end position="218"/>
    </location>
</feature>
<dbReference type="FunFam" id="2.60.40.420:FF:000001">
    <property type="entry name" value="Cytochrome c oxidase subunit 2"/>
    <property type="match status" value="1"/>
</dbReference>
<dbReference type="PANTHER" id="PTHR22888">
    <property type="entry name" value="CYTOCHROME C OXIDASE, SUBUNIT II"/>
    <property type="match status" value="1"/>
</dbReference>
<keyword evidence="11" id="KW-1278">Translocase</keyword>
<evidence type="ECO:0000256" key="5">
    <source>
        <dbReference type="ARBA" id="ARBA00022448"/>
    </source>
</evidence>
<dbReference type="Gene3D" id="2.60.40.420">
    <property type="entry name" value="Cupredoxins - blue copper proteins"/>
    <property type="match status" value="1"/>
</dbReference>
<dbReference type="PANTHER" id="PTHR22888:SF9">
    <property type="entry name" value="CYTOCHROME C OXIDASE SUBUNIT 2"/>
    <property type="match status" value="1"/>
</dbReference>
<dbReference type="InterPro" id="IPR001505">
    <property type="entry name" value="Copper_CuA"/>
</dbReference>
<evidence type="ECO:0000256" key="16">
    <source>
        <dbReference type="ARBA" id="ARBA00023136"/>
    </source>
</evidence>
<dbReference type="InterPro" id="IPR002429">
    <property type="entry name" value="CcO_II-like_C"/>
</dbReference>
<evidence type="ECO:0000256" key="14">
    <source>
        <dbReference type="ARBA" id="ARBA00023008"/>
    </source>
</evidence>
<feature type="transmembrane region" description="Helical" evidence="19">
    <location>
        <begin position="21"/>
        <end position="42"/>
    </location>
</feature>
<keyword evidence="16 18" id="KW-0472">Membrane</keyword>
<evidence type="ECO:0000256" key="18">
    <source>
        <dbReference type="RuleBase" id="RU000457"/>
    </source>
</evidence>
<dbReference type="CTD" id="4513"/>
<evidence type="ECO:0000256" key="3">
    <source>
        <dbReference type="ARBA" id="ARBA00011164"/>
    </source>
</evidence>
<evidence type="ECO:0000256" key="10">
    <source>
        <dbReference type="ARBA" id="ARBA00022842"/>
    </source>
</evidence>
<keyword evidence="10" id="KW-0460">Magnesium</keyword>
<dbReference type="GO" id="GO:0042773">
    <property type="term" value="P:ATP synthesis coupled electron transport"/>
    <property type="evidence" value="ECO:0007669"/>
    <property type="project" value="TreeGrafter"/>
</dbReference>
<gene>
    <name evidence="22" type="primary">COX2</name>
</gene>
<proteinExistence type="inferred from homology"/>
<evidence type="ECO:0000259" key="20">
    <source>
        <dbReference type="PROSITE" id="PS50857"/>
    </source>
</evidence>
<dbReference type="CDD" id="cd13912">
    <property type="entry name" value="CcO_II_C"/>
    <property type="match status" value="1"/>
</dbReference>
<keyword evidence="15 18" id="KW-0496">Mitochondrion</keyword>
<dbReference type="GeneID" id="20832798"/>
<evidence type="ECO:0000256" key="1">
    <source>
        <dbReference type="ARBA" id="ARBA00004448"/>
    </source>
</evidence>
<dbReference type="GO" id="GO:0005507">
    <property type="term" value="F:copper ion binding"/>
    <property type="evidence" value="ECO:0007669"/>
    <property type="project" value="InterPro"/>
</dbReference>
<keyword evidence="14 18" id="KW-0186">Copper</keyword>
<dbReference type="GO" id="GO:0005743">
    <property type="term" value="C:mitochondrial inner membrane"/>
    <property type="evidence" value="ECO:0007669"/>
    <property type="project" value="UniProtKB-SubCell"/>
</dbReference>
<keyword evidence="5 18" id="KW-0813">Transport</keyword>
<protein>
    <recommendedName>
        <fullName evidence="4 18">Cytochrome c oxidase subunit 2</fullName>
    </recommendedName>
</protein>
<evidence type="ECO:0000256" key="4">
    <source>
        <dbReference type="ARBA" id="ARBA00015946"/>
    </source>
</evidence>
<dbReference type="PROSITE" id="PS50999">
    <property type="entry name" value="COX2_TM"/>
    <property type="match status" value="1"/>
</dbReference>
<sequence>MIFFQDSNSPIMENLIWFHDYVMMILFMIFILICFMFIRLFLNKFNDRYILSSEFIELIWTFVPMFVLVLMVVPSLKILYFNDEMYNVLMSIKSMGHQWYWSYEYSDFNEIEFDSYLLNMEFIDQFRLLDVDNRLILPNNIGIRLLVSSVDVIHSWTVPSIGVKMDATPGRLNQMLMYFYRSGLYYGQCSEICGANHSFMPIVLEVINFNKFIDWINYFDY</sequence>
<evidence type="ECO:0000256" key="8">
    <source>
        <dbReference type="ARBA" id="ARBA00022723"/>
    </source>
</evidence>
<evidence type="ECO:0000256" key="7">
    <source>
        <dbReference type="ARBA" id="ARBA00022692"/>
    </source>
</evidence>
<dbReference type="InterPro" id="IPR034210">
    <property type="entry name" value="CcO_II_C"/>
</dbReference>
<dbReference type="PRINTS" id="PR01166">
    <property type="entry name" value="CYCOXIDASEII"/>
</dbReference>
<evidence type="ECO:0000256" key="9">
    <source>
        <dbReference type="ARBA" id="ARBA00022792"/>
    </source>
</evidence>
<comment type="function">
    <text evidence="18">Component of the cytochrome c oxidase, the last enzyme in the mitochondrial electron transport chain which drives oxidative phosphorylation. The respiratory chain contains 3 multisubunit complexes succinate dehydrogenase (complex II, CII), ubiquinol-cytochrome c oxidoreductase (cytochrome b-c1 complex, complex III, CIII) and cytochrome c oxidase (complex IV, CIV), that cooperate to transfer electrons derived from NADH and succinate to molecular oxygen, creating an electrochemical gradient over the inner membrane that drives transmembrane transport and the ATP synthase. Cytochrome c oxidase is the component of the respiratory chain that catalyzes the reduction of oxygen to water. Electrons originating from reduced cytochrome c in the intermembrane space (IMS) are transferred via the dinuclear copper A center (CU(A)) of subunit 2 and heme A of subunit 1 to the active site in subunit 1, a binuclear center (BNC) formed by heme A3 and copper B (CU(B)). The BNC reduces molecular oxygen to 2 water molecules using 4 electrons from cytochrome c in the IMS and 4 protons from the mitochondrial matrix.</text>
</comment>
<dbReference type="SUPFAM" id="SSF81464">
    <property type="entry name" value="Cytochrome c oxidase subunit II-like, transmembrane region"/>
    <property type="match status" value="1"/>
</dbReference>
<keyword evidence="12 18" id="KW-0249">Electron transport</keyword>
<evidence type="ECO:0000256" key="2">
    <source>
        <dbReference type="ARBA" id="ARBA00007866"/>
    </source>
</evidence>
<accession>A0A096XMY7</accession>
<dbReference type="RefSeq" id="YP_009092370.1">
    <property type="nucleotide sequence ID" value="NC_025289.1"/>
</dbReference>
<evidence type="ECO:0000256" key="11">
    <source>
        <dbReference type="ARBA" id="ARBA00022967"/>
    </source>
</evidence>
<keyword evidence="7 18" id="KW-0812">Transmembrane</keyword>
<keyword evidence="8 18" id="KW-0479">Metal-binding</keyword>
<dbReference type="GO" id="GO:0004129">
    <property type="term" value="F:cytochrome-c oxidase activity"/>
    <property type="evidence" value="ECO:0007669"/>
    <property type="project" value="UniProtKB-EC"/>
</dbReference>
<dbReference type="EMBL" id="KJ619461">
    <property type="protein sequence ID" value="AIC37435.1"/>
    <property type="molecule type" value="Genomic_DNA"/>
</dbReference>
<comment type="subunit">
    <text evidence="3">Component of the cytochrome c oxidase (complex IV, CIV), a multisubunit enzyme composed of a catalytic core of 3 subunits and several supernumerary subunits. The complex exists as a monomer or a dimer and forms supercomplexes (SCs) in the inner mitochondrial membrane with ubiquinol-cytochrome c oxidoreductase (cytochrome b-c1 complex, complex III, CIII).</text>
</comment>
<evidence type="ECO:0000256" key="15">
    <source>
        <dbReference type="ARBA" id="ARBA00023128"/>
    </source>
</evidence>
<dbReference type="Pfam" id="PF02790">
    <property type="entry name" value="COX2_TM"/>
    <property type="match status" value="1"/>
</dbReference>
<feature type="domain" description="Cytochrome oxidase subunit II transmembrane region profile" evidence="21">
    <location>
        <begin position="1"/>
        <end position="86"/>
    </location>
</feature>
<evidence type="ECO:0000259" key="21">
    <source>
        <dbReference type="PROSITE" id="PS50999"/>
    </source>
</evidence>
<evidence type="ECO:0000313" key="22">
    <source>
        <dbReference type="EMBL" id="AIC37435.1"/>
    </source>
</evidence>
<reference evidence="22" key="1">
    <citation type="journal article" date="2014" name="Genome Biol. Evol.">
        <title>Evolutionary dynamics of the mitochondrial genome in the evaniomorpha (hymenoptera)?a group with an intermediate rate of gene rearrangement.</title>
        <authorList>
            <person name="Mao M."/>
            <person name="Gibson T."/>
            <person name="Dowton M."/>
        </authorList>
    </citation>
    <scope>NUCLEOTIDE SEQUENCE</scope>
</reference>
<dbReference type="InterPro" id="IPR045187">
    <property type="entry name" value="CcO_II"/>
</dbReference>
<evidence type="ECO:0000256" key="13">
    <source>
        <dbReference type="ARBA" id="ARBA00022989"/>
    </source>
</evidence>
<dbReference type="InterPro" id="IPR036257">
    <property type="entry name" value="Cyt_c_oxidase_su2_TM_sf"/>
</dbReference>
<evidence type="ECO:0000256" key="6">
    <source>
        <dbReference type="ARBA" id="ARBA00022660"/>
    </source>
</evidence>
<name>A0A096XMY7_9HYME</name>
<evidence type="ECO:0000256" key="12">
    <source>
        <dbReference type="ARBA" id="ARBA00022982"/>
    </source>
</evidence>
<comment type="subcellular location">
    <subcellularLocation>
        <location evidence="1 18">Mitochondrion inner membrane</location>
        <topology evidence="1 18">Multi-pass membrane protein</topology>
    </subcellularLocation>
</comment>
<comment type="catalytic activity">
    <reaction evidence="17">
        <text>4 Fe(II)-[cytochrome c] + O2 + 8 H(+)(in) = 4 Fe(III)-[cytochrome c] + 2 H2O + 4 H(+)(out)</text>
        <dbReference type="Rhea" id="RHEA:11436"/>
        <dbReference type="Rhea" id="RHEA-COMP:10350"/>
        <dbReference type="Rhea" id="RHEA-COMP:14399"/>
        <dbReference type="ChEBI" id="CHEBI:15377"/>
        <dbReference type="ChEBI" id="CHEBI:15378"/>
        <dbReference type="ChEBI" id="CHEBI:15379"/>
        <dbReference type="ChEBI" id="CHEBI:29033"/>
        <dbReference type="ChEBI" id="CHEBI:29034"/>
        <dbReference type="EC" id="7.1.1.9"/>
    </reaction>
    <physiologicalReaction direction="left-to-right" evidence="17">
        <dbReference type="Rhea" id="RHEA:11437"/>
    </physiologicalReaction>
</comment>
<dbReference type="Gene3D" id="1.10.287.90">
    <property type="match status" value="1"/>
</dbReference>
<dbReference type="AlphaFoldDB" id="A0A096XMY7"/>
<feature type="transmembrane region" description="Helical" evidence="19">
    <location>
        <begin position="62"/>
        <end position="81"/>
    </location>
</feature>
<dbReference type="PROSITE" id="PS50857">
    <property type="entry name" value="COX2_CUA"/>
    <property type="match status" value="1"/>
</dbReference>
<keyword evidence="9 18" id="KW-0999">Mitochondrion inner membrane</keyword>
<keyword evidence="13 19" id="KW-1133">Transmembrane helix</keyword>
<evidence type="ECO:0000256" key="17">
    <source>
        <dbReference type="ARBA" id="ARBA00049512"/>
    </source>
</evidence>
<dbReference type="SUPFAM" id="SSF49503">
    <property type="entry name" value="Cupredoxins"/>
    <property type="match status" value="1"/>
</dbReference>
<organism evidence="22">
    <name type="scientific">Orthogonalys pulchella</name>
    <dbReference type="NCBI Taxonomy" id="32427"/>
    <lineage>
        <taxon>Eukaryota</taxon>
        <taxon>Metazoa</taxon>
        <taxon>Ecdysozoa</taxon>
        <taxon>Arthropoda</taxon>
        <taxon>Hexapoda</taxon>
        <taxon>Insecta</taxon>
        <taxon>Pterygota</taxon>
        <taxon>Neoptera</taxon>
        <taxon>Endopterygota</taxon>
        <taxon>Hymenoptera</taxon>
        <taxon>Apocrita</taxon>
        <taxon>Trigonaloidea</taxon>
        <taxon>Trigonalidae</taxon>
        <taxon>Orthogonalys</taxon>
    </lineage>
</organism>
<dbReference type="InterPro" id="IPR011759">
    <property type="entry name" value="Cyt_c_oxidase_su2_TM_dom"/>
</dbReference>
<dbReference type="InterPro" id="IPR008972">
    <property type="entry name" value="Cupredoxin"/>
</dbReference>
<comment type="similarity">
    <text evidence="2 18">Belongs to the cytochrome c oxidase subunit 2 family.</text>
</comment>